<dbReference type="InterPro" id="IPR016181">
    <property type="entry name" value="Acyl_CoA_acyltransferase"/>
</dbReference>
<dbReference type="AlphaFoldDB" id="A0A5B9Y423"/>
<dbReference type="RefSeq" id="WP_166507905.1">
    <property type="nucleotide sequence ID" value="NZ_CP043026.1"/>
</dbReference>
<protein>
    <submittedName>
        <fullName evidence="2">GNAT family N-acetyltransferase</fullName>
    </submittedName>
</protein>
<dbReference type="SUPFAM" id="SSF55729">
    <property type="entry name" value="Acyl-CoA N-acyltransferases (Nat)"/>
    <property type="match status" value="1"/>
</dbReference>
<dbReference type="CDD" id="cd04301">
    <property type="entry name" value="NAT_SF"/>
    <property type="match status" value="1"/>
</dbReference>
<dbReference type="GO" id="GO:0016747">
    <property type="term" value="F:acyltransferase activity, transferring groups other than amino-acyl groups"/>
    <property type="evidence" value="ECO:0007669"/>
    <property type="project" value="InterPro"/>
</dbReference>
<keyword evidence="3" id="KW-1185">Reference proteome</keyword>
<name>A0A5B9Y423_9MOLU</name>
<evidence type="ECO:0000259" key="1">
    <source>
        <dbReference type="PROSITE" id="PS51186"/>
    </source>
</evidence>
<proteinExistence type="predicted"/>
<dbReference type="EMBL" id="CP043026">
    <property type="protein sequence ID" value="QEH61513.1"/>
    <property type="molecule type" value="Genomic_DNA"/>
</dbReference>
<evidence type="ECO:0000313" key="2">
    <source>
        <dbReference type="EMBL" id="QEH61513.1"/>
    </source>
</evidence>
<sequence length="148" mass="17591">MYSLSFQVDFGKDNEVFRKALLIREEIFVKEQKINIEDEFDEYDDESFHVIGSTKDGVVICCARIIKKNNRWYFGRIAVNLHYREVGYASKLLKFLEDYLLNTLGINTVYLDAQFPVVYFYEKMGYILIPDEEVKAVIPCRLMFKELW</sequence>
<reference evidence="2 3" key="1">
    <citation type="submission" date="2019-08" db="EMBL/GenBank/DDBJ databases">
        <title>Complete genome sequence of Spiroplasma chinense CCH (DSM 19755).</title>
        <authorList>
            <person name="Shen H.-Y."/>
            <person name="Lin Y.-C."/>
            <person name="Chou L."/>
            <person name="Kuo C.-H."/>
        </authorList>
    </citation>
    <scope>NUCLEOTIDE SEQUENCE [LARGE SCALE GENOMIC DNA]</scope>
    <source>
        <strain evidence="2 3">CCH</strain>
    </source>
</reference>
<gene>
    <name evidence="2" type="ORF">SCHIN_v1c03160</name>
</gene>
<dbReference type="PROSITE" id="PS51186">
    <property type="entry name" value="GNAT"/>
    <property type="match status" value="1"/>
</dbReference>
<keyword evidence="2" id="KW-0808">Transferase</keyword>
<dbReference type="KEGG" id="schi:SCHIN_v1c03160"/>
<dbReference type="Gene3D" id="3.40.630.30">
    <property type="match status" value="1"/>
</dbReference>
<feature type="domain" description="N-acetyltransferase" evidence="1">
    <location>
        <begin position="8"/>
        <end position="148"/>
    </location>
</feature>
<dbReference type="InterPro" id="IPR000182">
    <property type="entry name" value="GNAT_dom"/>
</dbReference>
<dbReference type="Proteomes" id="UP000323144">
    <property type="component" value="Chromosome"/>
</dbReference>
<organism evidence="2 3">
    <name type="scientific">Spiroplasma chinense</name>
    <dbReference type="NCBI Taxonomy" id="216932"/>
    <lineage>
        <taxon>Bacteria</taxon>
        <taxon>Bacillati</taxon>
        <taxon>Mycoplasmatota</taxon>
        <taxon>Mollicutes</taxon>
        <taxon>Entomoplasmatales</taxon>
        <taxon>Spiroplasmataceae</taxon>
        <taxon>Spiroplasma</taxon>
    </lineage>
</organism>
<evidence type="ECO:0000313" key="3">
    <source>
        <dbReference type="Proteomes" id="UP000323144"/>
    </source>
</evidence>
<dbReference type="Pfam" id="PF00583">
    <property type="entry name" value="Acetyltransf_1"/>
    <property type="match status" value="1"/>
</dbReference>
<accession>A0A5B9Y423</accession>